<dbReference type="AlphaFoldDB" id="L0RUB0"/>
<reference evidence="2" key="1">
    <citation type="journal article" date="2013" name="Genome Announc.">
        <title>Complete genome sequence of Mycoplasma cynos strain C142.</title>
        <authorList>
            <person name="Walker C.A."/>
            <person name="Mannering S.A."/>
            <person name="Shields S."/>
            <person name="Blake D.P."/>
            <person name="Brownlie J."/>
        </authorList>
    </citation>
    <scope>NUCLEOTIDE SEQUENCE [LARGE SCALE GENOMIC DNA]</scope>
    <source>
        <strain evidence="2">C142</strain>
    </source>
</reference>
<evidence type="ECO:0000313" key="2">
    <source>
        <dbReference type="Proteomes" id="UP000010466"/>
    </source>
</evidence>
<keyword evidence="2" id="KW-1185">Reference proteome</keyword>
<dbReference type="EMBL" id="HF559394">
    <property type="protein sequence ID" value="CCP23834.1"/>
    <property type="molecule type" value="Genomic_DNA"/>
</dbReference>
<accession>L0RUB0</accession>
<proteinExistence type="predicted"/>
<name>L0RUB0_MYCC1</name>
<dbReference type="Proteomes" id="UP000010466">
    <property type="component" value="Chromosome"/>
</dbReference>
<dbReference type="KEGG" id="mcy:MCYN_0102"/>
<organism evidence="1 2">
    <name type="scientific">Mycoplasmopsis cynos (strain C142)</name>
    <name type="common">Mycoplasma cynos</name>
    <dbReference type="NCBI Taxonomy" id="1246955"/>
    <lineage>
        <taxon>Bacteria</taxon>
        <taxon>Bacillati</taxon>
        <taxon>Mycoplasmatota</taxon>
        <taxon>Mycoplasmoidales</taxon>
        <taxon>Metamycoplasmataceae</taxon>
        <taxon>Mycoplasmopsis</taxon>
    </lineage>
</organism>
<dbReference type="HOGENOM" id="CLU_2917646_0_0_14"/>
<evidence type="ECO:0000313" key="1">
    <source>
        <dbReference type="EMBL" id="CCP23834.1"/>
    </source>
</evidence>
<gene>
    <name evidence="1" type="primary">MCYN0102</name>
    <name evidence="1" type="ordered locus">MCYN_0102</name>
</gene>
<protein>
    <submittedName>
        <fullName evidence="1">Uncharacterized protein</fullName>
    </submittedName>
</protein>
<sequence>MLKSIKLIIVIIPINFAKVMEKEEIPINVFFLYESTSEITNNINIIAGPIKNKISITNLVL</sequence>